<dbReference type="AlphaFoldDB" id="A0AAF5CYD8"/>
<feature type="transmembrane region" description="Helical" evidence="1">
    <location>
        <begin position="303"/>
        <end position="324"/>
    </location>
</feature>
<name>A0AAF5CYD8_STRER</name>
<dbReference type="InterPro" id="IPR019426">
    <property type="entry name" value="7TM_GPCR_serpentine_rcpt_Srv"/>
</dbReference>
<accession>A0AAF5CYD8</accession>
<dbReference type="WBParaSite" id="TCONS_00003845.p1">
    <property type="protein sequence ID" value="TCONS_00003845.p1"/>
    <property type="gene ID" value="XLOC_000490"/>
</dbReference>
<feature type="transmembrane region" description="Helical" evidence="1">
    <location>
        <begin position="633"/>
        <end position="657"/>
    </location>
</feature>
<keyword evidence="1" id="KW-0472">Membrane</keyword>
<evidence type="ECO:0000313" key="3">
    <source>
        <dbReference type="WBParaSite" id="TCONS_00003845.p1"/>
    </source>
</evidence>
<proteinExistence type="predicted"/>
<keyword evidence="2" id="KW-1185">Reference proteome</keyword>
<feature type="transmembrane region" description="Helical" evidence="1">
    <location>
        <begin position="597"/>
        <end position="613"/>
    </location>
</feature>
<dbReference type="PANTHER" id="PTHR31552">
    <property type="entry name" value="SERPENTINE RECEPTOR CLASS GAMMA"/>
    <property type="match status" value="1"/>
</dbReference>
<feature type="transmembrane region" description="Helical" evidence="1">
    <location>
        <begin position="367"/>
        <end position="388"/>
    </location>
</feature>
<feature type="transmembrane region" description="Helical" evidence="1">
    <location>
        <begin position="491"/>
        <end position="511"/>
    </location>
</feature>
<dbReference type="Pfam" id="PF10323">
    <property type="entry name" value="7TM_GPCR_Srv"/>
    <property type="match status" value="1"/>
</dbReference>
<evidence type="ECO:0000313" key="2">
    <source>
        <dbReference type="Proteomes" id="UP000035681"/>
    </source>
</evidence>
<keyword evidence="1" id="KW-0812">Transmembrane</keyword>
<feature type="transmembrane region" description="Helical" evidence="1">
    <location>
        <begin position="29"/>
        <end position="51"/>
    </location>
</feature>
<feature type="transmembrane region" description="Helical" evidence="1">
    <location>
        <begin position="548"/>
        <end position="571"/>
    </location>
</feature>
<sequence length="689" mass="81382">MNNNYSEFLIDKIGNYLPFIYPQIEDYEIAIICIISSISYIIHICIAITIIKSWKVSNDMQSAYFKSVVFGNFIDILNDLSYNITTFENQIKEIAEYLKYNCNDVHLIIFMVIRFISNFTYNIQFVNFFFISVIRFVTTYSPLNWNMVIETKYIYFQFIVIIYSLGVTILKKFICILPYNYWENSFNYTKGVKLGRFTCVGIFNISKMNVYYIMAGLIHSLIIISIILTLSVLYKIKKMRITQSTFHSNNLKKAKRESRMTIYVIILSIIQIFRLIQAQLKYLPIKLGGYDESLSYILYGLDPYINTLWLFLNSISILIISEVLRDRIFKTFKLNILYDKLFKQNSLKKIGNILPFIYPQLSLCKIIILYSLNIMSYILHISIIITIIKSWKNSDEMKTPYFKAVVFGYFIDILNNFFFNLHVACSEAKVIVEYFKNNQSTIHLILWIFIGVMMNWAYYTQNINILFISIIRFISIYFPKNLDKIIKKNYIYCQLLVVFYSFGITLLKHIYCTYPYDYLNVDPRYFNGGKIGIYQCQFFLNMSKNDQYYLMVGLVHSLIIVSIISTIAVLCKIRKVTFYGGTPHQNVLCKQNKEYRLTRYVIVLIYLKIVRLIEDQLYYIPILINGYDESLLYIAKGLGPFLNIMWLLTNSISSLFISKILRTSLLKTFKIDKISKKIFNKNSIKMYYK</sequence>
<evidence type="ECO:0000256" key="1">
    <source>
        <dbReference type="SAM" id="Phobius"/>
    </source>
</evidence>
<dbReference type="Gene3D" id="1.20.1070.10">
    <property type="entry name" value="Rhodopsin 7-helix transmembrane proteins"/>
    <property type="match status" value="1"/>
</dbReference>
<dbReference type="Proteomes" id="UP000035681">
    <property type="component" value="Unplaced"/>
</dbReference>
<organism evidence="2 3">
    <name type="scientific">Strongyloides stercoralis</name>
    <name type="common">Threadworm</name>
    <dbReference type="NCBI Taxonomy" id="6248"/>
    <lineage>
        <taxon>Eukaryota</taxon>
        <taxon>Metazoa</taxon>
        <taxon>Ecdysozoa</taxon>
        <taxon>Nematoda</taxon>
        <taxon>Chromadorea</taxon>
        <taxon>Rhabditida</taxon>
        <taxon>Tylenchina</taxon>
        <taxon>Panagrolaimomorpha</taxon>
        <taxon>Strongyloidoidea</taxon>
        <taxon>Strongyloididae</taxon>
        <taxon>Strongyloides</taxon>
    </lineage>
</organism>
<feature type="transmembrane region" description="Helical" evidence="1">
    <location>
        <begin position="440"/>
        <end position="457"/>
    </location>
</feature>
<feature type="transmembrane region" description="Helical" evidence="1">
    <location>
        <begin position="155"/>
        <end position="179"/>
    </location>
</feature>
<keyword evidence="1" id="KW-1133">Transmembrane helix</keyword>
<reference evidence="3" key="1">
    <citation type="submission" date="2024-02" db="UniProtKB">
        <authorList>
            <consortium name="WormBaseParasite"/>
        </authorList>
    </citation>
    <scope>IDENTIFICATION</scope>
</reference>
<feature type="transmembrane region" description="Helical" evidence="1">
    <location>
        <begin position="262"/>
        <end position="283"/>
    </location>
</feature>
<dbReference type="PANTHER" id="PTHR31552:SF8">
    <property type="entry name" value="SERPENTINE RECEPTOR CLASS GAMMA"/>
    <property type="match status" value="1"/>
</dbReference>
<protein>
    <submittedName>
        <fullName evidence="3">G-protein coupled receptors family 1 profile domain-containing protein</fullName>
    </submittedName>
</protein>
<feature type="transmembrane region" description="Helical" evidence="1">
    <location>
        <begin position="210"/>
        <end position="234"/>
    </location>
</feature>